<feature type="transmembrane region" description="Helical" evidence="9">
    <location>
        <begin position="277"/>
        <end position="298"/>
    </location>
</feature>
<evidence type="ECO:0000256" key="4">
    <source>
        <dbReference type="ARBA" id="ARBA00022475"/>
    </source>
</evidence>
<evidence type="ECO:0000256" key="5">
    <source>
        <dbReference type="ARBA" id="ARBA00022692"/>
    </source>
</evidence>
<feature type="transmembrane region" description="Helical" evidence="9">
    <location>
        <begin position="12"/>
        <end position="33"/>
    </location>
</feature>
<keyword evidence="6 8" id="KW-1133">Transmembrane helix</keyword>
<dbReference type="InterPro" id="IPR045018">
    <property type="entry name" value="Azg-like"/>
</dbReference>
<evidence type="ECO:0000256" key="9">
    <source>
        <dbReference type="SAM" id="Phobius"/>
    </source>
</evidence>
<keyword evidence="11" id="KW-1185">Reference proteome</keyword>
<comment type="subcellular location">
    <subcellularLocation>
        <location evidence="1 8">Cell membrane</location>
        <topology evidence="1 8">Multi-pass membrane protein</topology>
    </subcellularLocation>
</comment>
<dbReference type="InterPro" id="IPR026033">
    <property type="entry name" value="Azg-like_bact_archaea"/>
</dbReference>
<gene>
    <name evidence="10" type="ORF">P7H59_05005</name>
</gene>
<keyword evidence="3 8" id="KW-0813">Transport</keyword>
<reference evidence="10 11" key="1">
    <citation type="submission" date="2023-03" db="EMBL/GenBank/DDBJ databases">
        <authorList>
            <person name="Shen W."/>
            <person name="Cai J."/>
        </authorList>
    </citation>
    <scope>NUCLEOTIDE SEQUENCE [LARGE SCALE GENOMIC DNA]</scope>
    <source>
        <strain evidence="10 11">B101</strain>
    </source>
</reference>
<feature type="transmembrane region" description="Helical" evidence="9">
    <location>
        <begin position="328"/>
        <end position="345"/>
    </location>
</feature>
<evidence type="ECO:0000256" key="2">
    <source>
        <dbReference type="ARBA" id="ARBA00005697"/>
    </source>
</evidence>
<feature type="transmembrane region" description="Helical" evidence="9">
    <location>
        <begin position="419"/>
        <end position="448"/>
    </location>
</feature>
<evidence type="ECO:0000256" key="3">
    <source>
        <dbReference type="ARBA" id="ARBA00022448"/>
    </source>
</evidence>
<dbReference type="Proteomes" id="UP001265301">
    <property type="component" value="Unassembled WGS sequence"/>
</dbReference>
<dbReference type="PIRSF" id="PIRSF005353">
    <property type="entry name" value="PbuG"/>
    <property type="match status" value="1"/>
</dbReference>
<dbReference type="Pfam" id="PF00860">
    <property type="entry name" value="Xan_ur_permease"/>
    <property type="match status" value="1"/>
</dbReference>
<feature type="transmembrane region" description="Helical" evidence="9">
    <location>
        <begin position="393"/>
        <end position="413"/>
    </location>
</feature>
<feature type="transmembrane region" description="Helical" evidence="9">
    <location>
        <begin position="45"/>
        <end position="68"/>
    </location>
</feature>
<evidence type="ECO:0000313" key="10">
    <source>
        <dbReference type="EMBL" id="MDT2827814.1"/>
    </source>
</evidence>
<evidence type="ECO:0000256" key="6">
    <source>
        <dbReference type="ARBA" id="ARBA00022989"/>
    </source>
</evidence>
<keyword evidence="5 8" id="KW-0812">Transmembrane</keyword>
<sequence length="479" mass="50344">MEKFFKLKEHGTNFSTEMMAGITTFFAMSYILFVNPSILSASGMPFQAVFLATIIASVIGTLVMGLFANVPYAQAPGMGLNAFFTYTVVFGLGYSWQQALAMVFICGIINILITVTKIRKLIIRAIPESMQHAIGGGIGIFVAYVGIKNAGLLSFTADSSAITNSVVEGGKATNVSINSGIVPALANFNNAPILLAIIGLVLTTILVVKNVRGAILIGILVTTLLGIPMGVVQLGAIDWHANSLGNSIQELGTTFGAAFGSAGMGSLFSDSSKLPQVLMTILAFSLSDTFDTIGTFIGTGRRTGIFSKEDELALDNDGRGFKTKMDKALFADAIATSIGAIFGTSNTTTYVESAAGIGAGGRTGLTSVVVAILFALSSLFSPLIAIVPAQATAPALILVGVMMLASFADINWLDLEEAVPAFFASVFMGLCYSISYGIAAGFIFYTIVKVIKGKTKEISPILWIVDLLFILNFIILAIL</sequence>
<protein>
    <submittedName>
        <fullName evidence="10">NCS2 family permease</fullName>
    </submittedName>
</protein>
<evidence type="ECO:0000256" key="7">
    <source>
        <dbReference type="ARBA" id="ARBA00023136"/>
    </source>
</evidence>
<organism evidence="10 11">
    <name type="scientific">Enterococcus viikkiensis</name>
    <dbReference type="NCBI Taxonomy" id="930854"/>
    <lineage>
        <taxon>Bacteria</taxon>
        <taxon>Bacillati</taxon>
        <taxon>Bacillota</taxon>
        <taxon>Bacilli</taxon>
        <taxon>Lactobacillales</taxon>
        <taxon>Enterococcaceae</taxon>
        <taxon>Enterococcus</taxon>
    </lineage>
</organism>
<feature type="transmembrane region" description="Helical" evidence="9">
    <location>
        <begin position="100"/>
        <end position="118"/>
    </location>
</feature>
<comment type="caution">
    <text evidence="10">The sequence shown here is derived from an EMBL/GenBank/DDBJ whole genome shotgun (WGS) entry which is preliminary data.</text>
</comment>
<feature type="transmembrane region" description="Helical" evidence="9">
    <location>
        <begin position="130"/>
        <end position="147"/>
    </location>
</feature>
<dbReference type="InterPro" id="IPR006043">
    <property type="entry name" value="NCS2"/>
</dbReference>
<dbReference type="RefSeq" id="WP_137614475.1">
    <property type="nucleotide sequence ID" value="NZ_BJDW01000023.1"/>
</dbReference>
<feature type="transmembrane region" description="Helical" evidence="9">
    <location>
        <begin position="191"/>
        <end position="208"/>
    </location>
</feature>
<dbReference type="EMBL" id="JARQBN010000006">
    <property type="protein sequence ID" value="MDT2827814.1"/>
    <property type="molecule type" value="Genomic_DNA"/>
</dbReference>
<proteinExistence type="inferred from homology"/>
<keyword evidence="4 8" id="KW-1003">Cell membrane</keyword>
<evidence type="ECO:0000313" key="11">
    <source>
        <dbReference type="Proteomes" id="UP001265301"/>
    </source>
</evidence>
<feature type="transmembrane region" description="Helical" evidence="9">
    <location>
        <begin position="365"/>
        <end position="386"/>
    </location>
</feature>
<evidence type="ECO:0000256" key="1">
    <source>
        <dbReference type="ARBA" id="ARBA00004651"/>
    </source>
</evidence>
<dbReference type="PANTHER" id="PTHR43337">
    <property type="entry name" value="XANTHINE/URACIL PERMEASE C887.17-RELATED"/>
    <property type="match status" value="1"/>
</dbReference>
<keyword evidence="7 8" id="KW-0472">Membrane</keyword>
<comment type="similarity">
    <text evidence="2 8">Belongs to the nucleobase:cation symporter-2 (NCS2) (TC 2.A.40) family. Azg-like subfamily.</text>
</comment>
<evidence type="ECO:0000256" key="8">
    <source>
        <dbReference type="PIRNR" id="PIRNR005353"/>
    </source>
</evidence>
<accession>A0ABU3FRA9</accession>
<dbReference type="PANTHER" id="PTHR43337:SF1">
    <property type="entry name" value="XANTHINE_URACIL PERMEASE C887.17-RELATED"/>
    <property type="match status" value="1"/>
</dbReference>
<name>A0ABU3FRA9_9ENTE</name>
<feature type="transmembrane region" description="Helical" evidence="9">
    <location>
        <begin position="215"/>
        <end position="237"/>
    </location>
</feature>
<feature type="transmembrane region" description="Helical" evidence="9">
    <location>
        <begin position="460"/>
        <end position="478"/>
    </location>
</feature>